<dbReference type="PANTHER" id="PTHR43547:SF2">
    <property type="entry name" value="HYBRID SIGNAL TRANSDUCTION HISTIDINE KINASE C"/>
    <property type="match status" value="1"/>
</dbReference>
<dbReference type="InterPro" id="IPR011110">
    <property type="entry name" value="Reg_prop"/>
</dbReference>
<dbReference type="InterPro" id="IPR018060">
    <property type="entry name" value="HTH_AraC"/>
</dbReference>
<keyword evidence="13" id="KW-0472">Membrane</keyword>
<dbReference type="InterPro" id="IPR001789">
    <property type="entry name" value="Sig_transdc_resp-reg_receiver"/>
</dbReference>
<evidence type="ECO:0000256" key="4">
    <source>
        <dbReference type="ARBA" id="ARBA00022679"/>
    </source>
</evidence>
<dbReference type="InterPro" id="IPR015943">
    <property type="entry name" value="WD40/YVTN_repeat-like_dom_sf"/>
</dbReference>
<evidence type="ECO:0000256" key="12">
    <source>
        <dbReference type="PROSITE-ProRule" id="PRU00169"/>
    </source>
</evidence>
<dbReference type="CDD" id="cd00082">
    <property type="entry name" value="HisKA"/>
    <property type="match status" value="1"/>
</dbReference>
<dbReference type="Gene3D" id="3.30.565.10">
    <property type="entry name" value="Histidine kinase-like ATPase, C-terminal domain"/>
    <property type="match status" value="1"/>
</dbReference>
<dbReference type="GO" id="GO:0000155">
    <property type="term" value="F:phosphorelay sensor kinase activity"/>
    <property type="evidence" value="ECO:0007669"/>
    <property type="project" value="InterPro"/>
</dbReference>
<evidence type="ECO:0000313" key="17">
    <source>
        <dbReference type="EMBL" id="RHL94098.1"/>
    </source>
</evidence>
<dbReference type="PRINTS" id="PR00344">
    <property type="entry name" value="BCTRLSENSOR"/>
</dbReference>
<dbReference type="EC" id="2.7.13.3" evidence="2"/>
<dbReference type="InterPro" id="IPR011123">
    <property type="entry name" value="Y_Y_Y"/>
</dbReference>
<dbReference type="Gene3D" id="1.10.10.60">
    <property type="entry name" value="Homeodomain-like"/>
    <property type="match status" value="2"/>
</dbReference>
<evidence type="ECO:0000259" key="14">
    <source>
        <dbReference type="PROSITE" id="PS01124"/>
    </source>
</evidence>
<evidence type="ECO:0000256" key="9">
    <source>
        <dbReference type="ARBA" id="ARBA00023015"/>
    </source>
</evidence>
<organism evidence="17 18">
    <name type="scientific">Bacteroides intestinalis</name>
    <dbReference type="NCBI Taxonomy" id="329854"/>
    <lineage>
        <taxon>Bacteria</taxon>
        <taxon>Pseudomonadati</taxon>
        <taxon>Bacteroidota</taxon>
        <taxon>Bacteroidia</taxon>
        <taxon>Bacteroidales</taxon>
        <taxon>Bacteroidaceae</taxon>
        <taxon>Bacteroides</taxon>
    </lineage>
</organism>
<dbReference type="SUPFAM" id="SSF55874">
    <property type="entry name" value="ATPase domain of HSP90 chaperone/DNA topoisomerase II/histidine kinase"/>
    <property type="match status" value="1"/>
</dbReference>
<keyword evidence="4" id="KW-0808">Transferase</keyword>
<dbReference type="PROSITE" id="PS01124">
    <property type="entry name" value="HTH_ARAC_FAMILY_2"/>
    <property type="match status" value="1"/>
</dbReference>
<evidence type="ECO:0000256" key="2">
    <source>
        <dbReference type="ARBA" id="ARBA00012438"/>
    </source>
</evidence>
<evidence type="ECO:0000256" key="8">
    <source>
        <dbReference type="ARBA" id="ARBA00023012"/>
    </source>
</evidence>
<evidence type="ECO:0000256" key="11">
    <source>
        <dbReference type="ARBA" id="ARBA00023163"/>
    </source>
</evidence>
<dbReference type="EMBL" id="QRPE01000006">
    <property type="protein sequence ID" value="RHL94098.1"/>
    <property type="molecule type" value="Genomic_DNA"/>
</dbReference>
<feature type="domain" description="HTH araC/xylS-type" evidence="14">
    <location>
        <begin position="1222"/>
        <end position="1321"/>
    </location>
</feature>
<dbReference type="PROSITE" id="PS50110">
    <property type="entry name" value="RESPONSE_REGULATORY"/>
    <property type="match status" value="1"/>
</dbReference>
<dbReference type="Pfam" id="PF12833">
    <property type="entry name" value="HTH_18"/>
    <property type="match status" value="1"/>
</dbReference>
<dbReference type="Gene3D" id="2.130.10.10">
    <property type="entry name" value="YVTN repeat-like/Quinoprotein amine dehydrogenase"/>
    <property type="match status" value="2"/>
</dbReference>
<evidence type="ECO:0000256" key="6">
    <source>
        <dbReference type="ARBA" id="ARBA00022777"/>
    </source>
</evidence>
<feature type="modified residue" description="4-aspartylphosphate" evidence="12">
    <location>
        <position position="1123"/>
    </location>
</feature>
<reference evidence="17 18" key="1">
    <citation type="submission" date="2018-08" db="EMBL/GenBank/DDBJ databases">
        <title>A genome reference for cultivated species of the human gut microbiota.</title>
        <authorList>
            <person name="Zou Y."/>
            <person name="Xue W."/>
            <person name="Luo G."/>
        </authorList>
    </citation>
    <scope>NUCLEOTIDE SEQUENCE [LARGE SCALE GENOMIC DNA]</scope>
    <source>
        <strain evidence="17 18">AF36-16BH</strain>
    </source>
</reference>
<protein>
    <recommendedName>
        <fullName evidence="2">histidine kinase</fullName>
        <ecNumber evidence="2">2.7.13.3</ecNumber>
    </recommendedName>
</protein>
<comment type="catalytic activity">
    <reaction evidence="1">
        <text>ATP + protein L-histidine = ADP + protein N-phospho-L-histidine.</text>
        <dbReference type="EC" id="2.7.13.3"/>
    </reaction>
</comment>
<dbReference type="InterPro" id="IPR009057">
    <property type="entry name" value="Homeodomain-like_sf"/>
</dbReference>
<dbReference type="SMART" id="SM00388">
    <property type="entry name" value="HisKA"/>
    <property type="match status" value="1"/>
</dbReference>
<keyword evidence="9" id="KW-0805">Transcription regulation</keyword>
<dbReference type="RefSeq" id="WP_118422873.1">
    <property type="nucleotide sequence ID" value="NZ_QRPE01000006.1"/>
</dbReference>
<keyword evidence="13" id="KW-1133">Transmembrane helix</keyword>
<dbReference type="GO" id="GO:0005524">
    <property type="term" value="F:ATP binding"/>
    <property type="evidence" value="ECO:0007669"/>
    <property type="project" value="UniProtKB-KW"/>
</dbReference>
<dbReference type="InterPro" id="IPR013783">
    <property type="entry name" value="Ig-like_fold"/>
</dbReference>
<dbReference type="InterPro" id="IPR018062">
    <property type="entry name" value="HTH_AraC-typ_CS"/>
</dbReference>
<dbReference type="InterPro" id="IPR005467">
    <property type="entry name" value="His_kinase_dom"/>
</dbReference>
<dbReference type="Pfam" id="PF02518">
    <property type="entry name" value="HATPase_c"/>
    <property type="match status" value="1"/>
</dbReference>
<gene>
    <name evidence="17" type="ORF">DWZ95_07875</name>
</gene>
<dbReference type="Gene3D" id="3.40.50.2300">
    <property type="match status" value="1"/>
</dbReference>
<evidence type="ECO:0000313" key="18">
    <source>
        <dbReference type="Proteomes" id="UP000285013"/>
    </source>
</evidence>
<evidence type="ECO:0000256" key="10">
    <source>
        <dbReference type="ARBA" id="ARBA00023125"/>
    </source>
</evidence>
<keyword evidence="3 12" id="KW-0597">Phosphoprotein</keyword>
<dbReference type="CDD" id="cd17574">
    <property type="entry name" value="REC_OmpR"/>
    <property type="match status" value="1"/>
</dbReference>
<accession>A0A415NBD8</accession>
<evidence type="ECO:0000256" key="3">
    <source>
        <dbReference type="ARBA" id="ARBA00022553"/>
    </source>
</evidence>
<dbReference type="InterPro" id="IPR004358">
    <property type="entry name" value="Sig_transdc_His_kin-like_C"/>
</dbReference>
<proteinExistence type="predicted"/>
<dbReference type="InterPro" id="IPR003661">
    <property type="entry name" value="HisK_dim/P_dom"/>
</dbReference>
<keyword evidence="6 17" id="KW-0418">Kinase</keyword>
<feature type="domain" description="Response regulatory" evidence="16">
    <location>
        <begin position="1075"/>
        <end position="1190"/>
    </location>
</feature>
<dbReference type="PROSITE" id="PS00041">
    <property type="entry name" value="HTH_ARAC_FAMILY_1"/>
    <property type="match status" value="1"/>
</dbReference>
<dbReference type="InterPro" id="IPR003594">
    <property type="entry name" value="HATPase_dom"/>
</dbReference>
<dbReference type="Gene3D" id="1.10.287.130">
    <property type="match status" value="1"/>
</dbReference>
<dbReference type="GO" id="GO:0003700">
    <property type="term" value="F:DNA-binding transcription factor activity"/>
    <property type="evidence" value="ECO:0007669"/>
    <property type="project" value="InterPro"/>
</dbReference>
<keyword evidence="11" id="KW-0804">Transcription</keyword>
<dbReference type="Gene3D" id="2.60.40.10">
    <property type="entry name" value="Immunoglobulins"/>
    <property type="match status" value="1"/>
</dbReference>
<dbReference type="PROSITE" id="PS50109">
    <property type="entry name" value="HIS_KIN"/>
    <property type="match status" value="1"/>
</dbReference>
<dbReference type="Pfam" id="PF00072">
    <property type="entry name" value="Response_reg"/>
    <property type="match status" value="1"/>
</dbReference>
<evidence type="ECO:0000259" key="16">
    <source>
        <dbReference type="PROSITE" id="PS50110"/>
    </source>
</evidence>
<dbReference type="InterPro" id="IPR036890">
    <property type="entry name" value="HATPase_C_sf"/>
</dbReference>
<dbReference type="GO" id="GO:0043565">
    <property type="term" value="F:sequence-specific DNA binding"/>
    <property type="evidence" value="ECO:0007669"/>
    <property type="project" value="InterPro"/>
</dbReference>
<keyword evidence="13" id="KW-0812">Transmembrane</keyword>
<keyword evidence="10" id="KW-0238">DNA-binding</keyword>
<feature type="transmembrane region" description="Helical" evidence="13">
    <location>
        <begin position="772"/>
        <end position="794"/>
    </location>
</feature>
<dbReference type="SUPFAM" id="SSF63829">
    <property type="entry name" value="Calcium-dependent phosphotriesterase"/>
    <property type="match status" value="2"/>
</dbReference>
<evidence type="ECO:0000256" key="13">
    <source>
        <dbReference type="SAM" id="Phobius"/>
    </source>
</evidence>
<name>A0A415NBD8_9BACE</name>
<evidence type="ECO:0000259" key="15">
    <source>
        <dbReference type="PROSITE" id="PS50109"/>
    </source>
</evidence>
<sequence>MKYLILCLFLLCGELLVCAQHMLSRQFPFFYQLSSNEIFDIYQDRTGYLWIGTTNGLARYDGYGLQTFRSDYKNLNLLSDNSIVCITDNDVYVWIATRKGVNLYNKQTCQVIPFPDERLRNRVIDYIVIDKNEISWIASGGKIYKCDSTAHVIREYELSSESGKSPTVNSIYVDSGGSVWVLSYAGLFKYDLHTDSFVGYPQLEKGNSFFTMFQDSSGNYWIGTWGEGLWQFFPDKAGEECYKRHHVLNPRSGETEPIFFSMTQDDTFGYLWLLSYGGLYALEYTGEGTLKQVDIHDLVDTQMMYTRIRKDREGNLWLASYDMAYTIFFDNSNIDNYPLRQFKEQTGWDANLLNLCLDGDNVLWMSQDRYGLCLYDLSRDAFADISKTGNLGEADILIKSCSKSGVWASIRGVTRLIRLTNQNLRVQVAEDVDLSELIKKQEMIKGLVEDGDGNLWITTWNNIYVKCPDVRNLINQDAALPLMSSLACDMQGRIWGISADKQVYRLHYADNKISYEQKGNLMLYFYEKEEVKNICVDEEGCLWVISSLGKIFKSDKDKQTLANMCLDDVIDDCSVLGLLSNKGNVWIITNKKILCYDIRRKIYTGYTTSDDNMLVDVFRYRAFSGDSQGGLYAGGHRGVTHIRSVGTSQESKAYSNPVITDVKVGDKSIFFPYTSEENTVENISLDPNDRNIEIFFSPLQYSLNARCRAAYKLEGVDKDWIVLNHDKYSAFYNQLKRGTYKFRLKLEYEQGKWTEDSVLLILEKKPAFYETWFAYFVYALLIGLCFYTVIRLYMRRIRLKSEVKLQEELTRTKLTYFTNVSHELLTPLTVISCISDYLDQKAPNMEQQAVMLRANVDKLKRLIQQVLDFRKMDVGKLKLNVSEGEINEFILNICRINFLPLALKKNITLETRIRAEEEFGYLDFDKLDKILHNLLSNAIKYTPENKRIIVEARTEVCEENHRMLLLKVENEGIGIPAKEIEHVFTRFYSSRKNRGIESNGIGLSLTKDLVNLHHGTIMVESVQGQGTCFTVKLPIDKESYAADELVDETMVSSSAPDEQYSEDCAVLSDDTDKLTLLLIDDNTELLFMMKEIFKERFTVLTAVDGKNAWEKLNNNEVDVILCDVMLPDVNGWELCTRIKGDMRFNHIPVIILTAKNGIDDRVASYEAGADGYIAKPFELKILFARVDNLIRSSKMRQAAFRKEENINLEGLAYPSADKQFLQSIIDSIEQHLEESEFDLEHLSTEMNMSKSTLYRKIKSMTGMTPLDFVRNVKMKRACMMLLARTLNISEIAYAIGFSSPKYFTKCFKEEFGVTPTEYLQRQGETNS</sequence>
<dbReference type="InterPro" id="IPR011006">
    <property type="entry name" value="CheY-like_superfamily"/>
</dbReference>
<comment type="caution">
    <text evidence="17">The sequence shown here is derived from an EMBL/GenBank/DDBJ whole genome shotgun (WGS) entry which is preliminary data.</text>
</comment>
<dbReference type="PANTHER" id="PTHR43547">
    <property type="entry name" value="TWO-COMPONENT HISTIDINE KINASE"/>
    <property type="match status" value="1"/>
</dbReference>
<keyword evidence="5" id="KW-0547">Nucleotide-binding</keyword>
<dbReference type="CDD" id="cd00075">
    <property type="entry name" value="HATPase"/>
    <property type="match status" value="1"/>
</dbReference>
<dbReference type="Pfam" id="PF07495">
    <property type="entry name" value="Y_Y_Y"/>
    <property type="match status" value="1"/>
</dbReference>
<dbReference type="SMART" id="SM00387">
    <property type="entry name" value="HATPase_c"/>
    <property type="match status" value="1"/>
</dbReference>
<dbReference type="InterPro" id="IPR036097">
    <property type="entry name" value="HisK_dim/P_sf"/>
</dbReference>
<evidence type="ECO:0000256" key="5">
    <source>
        <dbReference type="ARBA" id="ARBA00022741"/>
    </source>
</evidence>
<dbReference type="FunFam" id="3.30.565.10:FF:000037">
    <property type="entry name" value="Hybrid sensor histidine kinase/response regulator"/>
    <property type="match status" value="1"/>
</dbReference>
<dbReference type="SMART" id="SM00448">
    <property type="entry name" value="REC"/>
    <property type="match status" value="1"/>
</dbReference>
<keyword evidence="8" id="KW-0902">Two-component regulatory system</keyword>
<dbReference type="Pfam" id="PF07494">
    <property type="entry name" value="Reg_prop"/>
    <property type="match status" value="2"/>
</dbReference>
<evidence type="ECO:0000256" key="7">
    <source>
        <dbReference type="ARBA" id="ARBA00022840"/>
    </source>
</evidence>
<dbReference type="SUPFAM" id="SSF46689">
    <property type="entry name" value="Homeodomain-like"/>
    <property type="match status" value="1"/>
</dbReference>
<keyword evidence="7" id="KW-0067">ATP-binding</keyword>
<dbReference type="SUPFAM" id="SSF47384">
    <property type="entry name" value="Homodimeric domain of signal transducing histidine kinase"/>
    <property type="match status" value="1"/>
</dbReference>
<evidence type="ECO:0000256" key="1">
    <source>
        <dbReference type="ARBA" id="ARBA00000085"/>
    </source>
</evidence>
<dbReference type="SUPFAM" id="SSF52172">
    <property type="entry name" value="CheY-like"/>
    <property type="match status" value="1"/>
</dbReference>
<dbReference type="Proteomes" id="UP000285013">
    <property type="component" value="Unassembled WGS sequence"/>
</dbReference>
<dbReference type="SMART" id="SM00342">
    <property type="entry name" value="HTH_ARAC"/>
    <property type="match status" value="1"/>
</dbReference>
<dbReference type="Pfam" id="PF00512">
    <property type="entry name" value="HisKA"/>
    <property type="match status" value="1"/>
</dbReference>
<feature type="domain" description="Histidine kinase" evidence="15">
    <location>
        <begin position="819"/>
        <end position="1037"/>
    </location>
</feature>